<comment type="caution">
    <text evidence="2">The sequence shown here is derived from an EMBL/GenBank/DDBJ whole genome shotgun (WGS) entry which is preliminary data.</text>
</comment>
<evidence type="ECO:0000313" key="3">
    <source>
        <dbReference type="Proteomes" id="UP000318578"/>
    </source>
</evidence>
<keyword evidence="3" id="KW-1185">Reference proteome</keyword>
<dbReference type="InterPro" id="IPR032710">
    <property type="entry name" value="NTF2-like_dom_sf"/>
</dbReference>
<dbReference type="Gene3D" id="3.10.450.50">
    <property type="match status" value="1"/>
</dbReference>
<dbReference type="OrthoDB" id="8080938at2"/>
<name>A0A558ACP3_9PSEU</name>
<dbReference type="EMBL" id="VJZA01000021">
    <property type="protein sequence ID" value="TVT22034.1"/>
    <property type="molecule type" value="Genomic_DNA"/>
</dbReference>
<dbReference type="InterPro" id="IPR037401">
    <property type="entry name" value="SnoaL-like"/>
</dbReference>
<gene>
    <name evidence="2" type="ORF">FNH06_14845</name>
</gene>
<dbReference type="AlphaFoldDB" id="A0A558ACP3"/>
<dbReference type="Proteomes" id="UP000318578">
    <property type="component" value="Unassembled WGS sequence"/>
</dbReference>
<sequence length="106" mass="11535">MSAIPAPVRRVLDAIDAGNADAFVTAFDADGAVDDWGREFRGHDRIRAWSDAEFIGVRVSFRDVVVSEPGNPVTLRVQVGGDGFNGPSGFTFEVRDDRVHRMTITG</sequence>
<reference evidence="2 3" key="1">
    <citation type="submission" date="2019-07" db="EMBL/GenBank/DDBJ databases">
        <title>New species of Amycolatopsis and Streptomyces.</title>
        <authorList>
            <person name="Duangmal K."/>
            <person name="Teo W.F.A."/>
            <person name="Lipun K."/>
        </authorList>
    </citation>
    <scope>NUCLEOTIDE SEQUENCE [LARGE SCALE GENOMIC DNA]</scope>
    <source>
        <strain evidence="2 3">JCM 30562</strain>
    </source>
</reference>
<dbReference type="SUPFAM" id="SSF54427">
    <property type="entry name" value="NTF2-like"/>
    <property type="match status" value="1"/>
</dbReference>
<accession>A0A558ACP3</accession>
<organism evidence="2 3">
    <name type="scientific">Amycolatopsis acidiphila</name>
    <dbReference type="NCBI Taxonomy" id="715473"/>
    <lineage>
        <taxon>Bacteria</taxon>
        <taxon>Bacillati</taxon>
        <taxon>Actinomycetota</taxon>
        <taxon>Actinomycetes</taxon>
        <taxon>Pseudonocardiales</taxon>
        <taxon>Pseudonocardiaceae</taxon>
        <taxon>Amycolatopsis</taxon>
    </lineage>
</organism>
<evidence type="ECO:0000259" key="1">
    <source>
        <dbReference type="Pfam" id="PF12680"/>
    </source>
</evidence>
<protein>
    <submittedName>
        <fullName evidence="2">Nuclear transport factor 2 family protein</fullName>
    </submittedName>
</protein>
<evidence type="ECO:0000313" key="2">
    <source>
        <dbReference type="EMBL" id="TVT22034.1"/>
    </source>
</evidence>
<proteinExistence type="predicted"/>
<dbReference type="Pfam" id="PF12680">
    <property type="entry name" value="SnoaL_2"/>
    <property type="match status" value="1"/>
</dbReference>
<dbReference type="RefSeq" id="WP_144638652.1">
    <property type="nucleotide sequence ID" value="NZ_BNAX01000005.1"/>
</dbReference>
<feature type="domain" description="SnoaL-like" evidence="1">
    <location>
        <begin position="8"/>
        <end position="101"/>
    </location>
</feature>